<dbReference type="EMBL" id="BSPC01000069">
    <property type="protein sequence ID" value="GLS23235.1"/>
    <property type="molecule type" value="Genomic_DNA"/>
</dbReference>
<keyword evidence="1" id="KW-1133">Transmembrane helix</keyword>
<feature type="transmembrane region" description="Helical" evidence="1">
    <location>
        <begin position="12"/>
        <end position="32"/>
    </location>
</feature>
<evidence type="ECO:0000313" key="2">
    <source>
        <dbReference type="EMBL" id="GLS23235.1"/>
    </source>
</evidence>
<proteinExistence type="predicted"/>
<accession>A0ABQ6CTZ4</accession>
<dbReference type="Proteomes" id="UP001156882">
    <property type="component" value="Unassembled WGS sequence"/>
</dbReference>
<gene>
    <name evidence="2" type="ORF">GCM10007874_62550</name>
</gene>
<organism evidence="2 3">
    <name type="scientific">Labrys miyagiensis</name>
    <dbReference type="NCBI Taxonomy" id="346912"/>
    <lineage>
        <taxon>Bacteria</taxon>
        <taxon>Pseudomonadati</taxon>
        <taxon>Pseudomonadota</taxon>
        <taxon>Alphaproteobacteria</taxon>
        <taxon>Hyphomicrobiales</taxon>
        <taxon>Xanthobacteraceae</taxon>
        <taxon>Labrys</taxon>
    </lineage>
</organism>
<evidence type="ECO:0000256" key="1">
    <source>
        <dbReference type="SAM" id="Phobius"/>
    </source>
</evidence>
<sequence>MTMPAAVLPKPVNPYLVLAVATLLPGVGHVLLGQQARGLGFVFFTLLLGFLTLHLTTPDTSLIGRFAGGLFVWALSIPDAYRIARTRWELWRRQAG</sequence>
<keyword evidence="1" id="KW-0812">Transmembrane</keyword>
<comment type="caution">
    <text evidence="2">The sequence shown here is derived from an EMBL/GenBank/DDBJ whole genome shotgun (WGS) entry which is preliminary data.</text>
</comment>
<keyword evidence="1" id="KW-0472">Membrane</keyword>
<feature type="transmembrane region" description="Helical" evidence="1">
    <location>
        <begin position="39"/>
        <end position="56"/>
    </location>
</feature>
<reference evidence="3" key="1">
    <citation type="journal article" date="2019" name="Int. J. Syst. Evol. Microbiol.">
        <title>The Global Catalogue of Microorganisms (GCM) 10K type strain sequencing project: providing services to taxonomists for standard genome sequencing and annotation.</title>
        <authorList>
            <consortium name="The Broad Institute Genomics Platform"/>
            <consortium name="The Broad Institute Genome Sequencing Center for Infectious Disease"/>
            <person name="Wu L."/>
            <person name="Ma J."/>
        </authorList>
    </citation>
    <scope>NUCLEOTIDE SEQUENCE [LARGE SCALE GENOMIC DNA]</scope>
    <source>
        <strain evidence="3">NBRC 101365</strain>
    </source>
</reference>
<name>A0ABQ6CTZ4_9HYPH</name>
<keyword evidence="3" id="KW-1185">Reference proteome</keyword>
<feature type="transmembrane region" description="Helical" evidence="1">
    <location>
        <begin position="62"/>
        <end position="84"/>
    </location>
</feature>
<evidence type="ECO:0000313" key="3">
    <source>
        <dbReference type="Proteomes" id="UP001156882"/>
    </source>
</evidence>
<protein>
    <submittedName>
        <fullName evidence="2">Uncharacterized protein</fullName>
    </submittedName>
</protein>